<dbReference type="OrthoDB" id="8769320at2"/>
<reference evidence="1 2" key="1">
    <citation type="submission" date="2019-09" db="EMBL/GenBank/DDBJ databases">
        <authorList>
            <person name="Chandra G."/>
            <person name="Truman W A."/>
        </authorList>
    </citation>
    <scope>NUCLEOTIDE SEQUENCE [LARGE SCALE GENOMIC DNA]</scope>
    <source>
        <strain evidence="1">PS938</strain>
    </source>
</reference>
<accession>A0A5E7TW55</accession>
<proteinExistence type="predicted"/>
<protein>
    <recommendedName>
        <fullName evidence="3">PLD phosphodiesterase domain-containing protein</fullName>
    </recommendedName>
</protein>
<dbReference type="EMBL" id="CABVJE010000010">
    <property type="protein sequence ID" value="VVQ02640.1"/>
    <property type="molecule type" value="Genomic_DNA"/>
</dbReference>
<dbReference type="RefSeq" id="WP_150672828.1">
    <property type="nucleotide sequence ID" value="NZ_CABVJE010000010.1"/>
</dbReference>
<dbReference type="AlphaFoldDB" id="A0A5E7TW55"/>
<evidence type="ECO:0000313" key="2">
    <source>
        <dbReference type="Proteomes" id="UP000327191"/>
    </source>
</evidence>
<dbReference type="Proteomes" id="UP000327191">
    <property type="component" value="Unassembled WGS sequence"/>
</dbReference>
<organism evidence="1 2">
    <name type="scientific">Pseudomonas fluorescens</name>
    <dbReference type="NCBI Taxonomy" id="294"/>
    <lineage>
        <taxon>Bacteria</taxon>
        <taxon>Pseudomonadati</taxon>
        <taxon>Pseudomonadota</taxon>
        <taxon>Gammaproteobacteria</taxon>
        <taxon>Pseudomonadales</taxon>
        <taxon>Pseudomonadaceae</taxon>
        <taxon>Pseudomonas</taxon>
    </lineage>
</organism>
<sequence length="628" mass="71022">MSVIIRERLSEVASRFKQIDVALFSSFTFNADFFEQNVMPALFGVDPQSSRAVREQVVHRGLRKTQVGVFCDPAVIKPSAKAYRYSTYPVFVQGRFFHPKNIVLIGTDMEGTRWVYVAVMSSNLSLSGWGHQCEGFADTWLPAPRQQPMLELKNYLDWLDKIVHFKSCSGPLQRAISLLQDMGLRRKIADPEHAEASRTAPCLYFSPLHDSLWQFVQQHYGTFNAVKAASPYWGDVARVVARLPMVNWTLVAARKPPLMNQVYLGQDTLDQLFANDKDRQIMAWKSAAGRFYHIKLYEFQTLKGPVTAIGSCNFTCNGQFWLGTDDTPEGNVESMLFDTHALPWPETEPLNAQQIPATSQEEEMLKPWPFHVGVEYDWKTQQFTCSLHGDIASGKVTLDLRDAGTAVVLDKLKRCYEQRGPLTSRSFLLTWKGLVQEGIVTEVNLQVSTEVYGTPLGTQAILESWRSDLPCEPVPHDPEGQEQEGQGGALCLPLDGTFEASNELDFDSFELFQALKARRKKLAEAEQEQHLELLIHRNDSVAALVKAFAQANIAETAKWIVYRECRSFFDAHNDELIQDVSRYLDDSIAKIRPVVLQTIAQELQGRNVGVEPEGLLTWYERQFAGSQK</sequence>
<evidence type="ECO:0008006" key="3">
    <source>
        <dbReference type="Google" id="ProtNLM"/>
    </source>
</evidence>
<gene>
    <name evidence="1" type="ORF">PS938_02641</name>
</gene>
<name>A0A5E7TW55_PSEFL</name>
<evidence type="ECO:0000313" key="1">
    <source>
        <dbReference type="EMBL" id="VVQ02640.1"/>
    </source>
</evidence>